<organism evidence="3 4">
    <name type="scientific">Virgibacillus dokdonensis</name>
    <dbReference type="NCBI Taxonomy" id="302167"/>
    <lineage>
        <taxon>Bacteria</taxon>
        <taxon>Bacillati</taxon>
        <taxon>Bacillota</taxon>
        <taxon>Bacilli</taxon>
        <taxon>Bacillales</taxon>
        <taxon>Bacillaceae</taxon>
        <taxon>Virgibacillus</taxon>
    </lineage>
</organism>
<accession>A0ABU7VCW4</accession>
<dbReference type="PANTHER" id="PTHR43358">
    <property type="entry name" value="ALPHA/BETA-HYDROLASE"/>
    <property type="match status" value="1"/>
</dbReference>
<evidence type="ECO:0000256" key="1">
    <source>
        <dbReference type="SAM" id="Phobius"/>
    </source>
</evidence>
<feature type="domain" description="Peptidase S9 prolyl oligopeptidase catalytic" evidence="2">
    <location>
        <begin position="119"/>
        <end position="316"/>
    </location>
</feature>
<sequence length="319" mass="36439">MLRKKRVLYISVSVIILLFIIDIIASFYFYHLAIARNQKDFLQGNEDLEVSAQALDEMLEGDWRDWVREQNFETWNMTSYDGLKLQGYYLPAKKETNKTVIFAHGYLGRGLDMGMFGQHYYEELGYNMFTADLRGHGESEGDYIGFGWHDRLDYVDWIHRVIEEQGEDAEIVLHGVSMGAATVLMASGEKLPNNVKAIVADSPYTSVYDMFAYQMDRMFHLPSFPLLPSTSAVTKVRAGYGLKEASAVEQVKKTDIPILFIHGSADTFVPTRMSEALYAQTNSDKELIIFDGAGHGEAFVTHKEDYIEKLHEFLHNRNL</sequence>
<feature type="transmembrane region" description="Helical" evidence="1">
    <location>
        <begin position="7"/>
        <end position="30"/>
    </location>
</feature>
<evidence type="ECO:0000313" key="3">
    <source>
        <dbReference type="EMBL" id="MEF2290982.1"/>
    </source>
</evidence>
<name>A0ABU7VCW4_9BACI</name>
<keyword evidence="1" id="KW-0812">Transmembrane</keyword>
<evidence type="ECO:0000313" key="4">
    <source>
        <dbReference type="Proteomes" id="UP001356080"/>
    </source>
</evidence>
<dbReference type="EMBL" id="JAZHPM010000004">
    <property type="protein sequence ID" value="MEF2290982.1"/>
    <property type="molecule type" value="Genomic_DNA"/>
</dbReference>
<dbReference type="Pfam" id="PF00326">
    <property type="entry name" value="Peptidase_S9"/>
    <property type="match status" value="1"/>
</dbReference>
<dbReference type="InterPro" id="IPR029058">
    <property type="entry name" value="AB_hydrolase_fold"/>
</dbReference>
<dbReference type="Proteomes" id="UP001356080">
    <property type="component" value="Unassembled WGS sequence"/>
</dbReference>
<proteinExistence type="predicted"/>
<gene>
    <name evidence="3" type="ORF">V2W34_03015</name>
</gene>
<reference evidence="3 4" key="1">
    <citation type="submission" date="2024-01" db="EMBL/GenBank/DDBJ databases">
        <title>Survival strategy associated with biotechnological potential of Virgibacillus dokdonensis T4.6 isolated from salt-fermented shrimp paste.</title>
        <authorList>
            <person name="Doan T.V."/>
            <person name="Quach N.T."/>
            <person name="Phi Q.-T."/>
        </authorList>
    </citation>
    <scope>NUCLEOTIDE SEQUENCE [LARGE SCALE GENOMIC DNA]</scope>
    <source>
        <strain evidence="3 4">T4.6</strain>
    </source>
</reference>
<dbReference type="SUPFAM" id="SSF53474">
    <property type="entry name" value="alpha/beta-Hydrolases"/>
    <property type="match status" value="1"/>
</dbReference>
<dbReference type="InterPro" id="IPR052920">
    <property type="entry name" value="DNA-binding_regulatory"/>
</dbReference>
<keyword evidence="1" id="KW-0472">Membrane</keyword>
<keyword evidence="1" id="KW-1133">Transmembrane helix</keyword>
<dbReference type="InterPro" id="IPR001375">
    <property type="entry name" value="Peptidase_S9_cat"/>
</dbReference>
<comment type="caution">
    <text evidence="3">The sequence shown here is derived from an EMBL/GenBank/DDBJ whole genome shotgun (WGS) entry which is preliminary data.</text>
</comment>
<dbReference type="PANTHER" id="PTHR43358:SF4">
    <property type="entry name" value="ALPHA_BETA HYDROLASE FOLD-1 DOMAIN-CONTAINING PROTEIN"/>
    <property type="match status" value="1"/>
</dbReference>
<dbReference type="Gene3D" id="3.40.50.1820">
    <property type="entry name" value="alpha/beta hydrolase"/>
    <property type="match status" value="1"/>
</dbReference>
<evidence type="ECO:0000259" key="2">
    <source>
        <dbReference type="Pfam" id="PF00326"/>
    </source>
</evidence>
<dbReference type="GO" id="GO:0016787">
    <property type="term" value="F:hydrolase activity"/>
    <property type="evidence" value="ECO:0007669"/>
    <property type="project" value="UniProtKB-KW"/>
</dbReference>
<protein>
    <submittedName>
        <fullName evidence="3">Alpha/beta hydrolase</fullName>
    </submittedName>
</protein>
<keyword evidence="3" id="KW-0378">Hydrolase</keyword>
<keyword evidence="4" id="KW-1185">Reference proteome</keyword>